<dbReference type="RefSeq" id="WP_005990570.1">
    <property type="nucleotide sequence ID" value="NZ_AECZ01000002.1"/>
</dbReference>
<protein>
    <submittedName>
        <fullName evidence="1">Uncharacterized protein</fullName>
    </submittedName>
</protein>
<gene>
    <name evidence="1" type="ORF">DesfrDRAFT_0378</name>
</gene>
<organism evidence="1 2">
    <name type="scientific">Solidesulfovibrio fructosivorans JJ]</name>
    <dbReference type="NCBI Taxonomy" id="596151"/>
    <lineage>
        <taxon>Bacteria</taxon>
        <taxon>Pseudomonadati</taxon>
        <taxon>Thermodesulfobacteriota</taxon>
        <taxon>Desulfovibrionia</taxon>
        <taxon>Desulfovibrionales</taxon>
        <taxon>Desulfovibrionaceae</taxon>
        <taxon>Solidesulfovibrio</taxon>
    </lineage>
</organism>
<reference evidence="1 2" key="1">
    <citation type="submission" date="2010-08" db="EMBL/GenBank/DDBJ databases">
        <title>The draft genome of Desulfovibrio fructosovorans JJ.</title>
        <authorList>
            <consortium name="US DOE Joint Genome Institute (JGI-PGF)"/>
            <person name="Lucas S."/>
            <person name="Copeland A."/>
            <person name="Lapidus A."/>
            <person name="Cheng J.-F."/>
            <person name="Bruce D."/>
            <person name="Goodwin L."/>
            <person name="Pitluck S."/>
            <person name="Land M.L."/>
            <person name="Hauser L."/>
            <person name="Chang Y.-J."/>
            <person name="Jeffries C."/>
            <person name="Wall J.D."/>
            <person name="Stahl D.A."/>
            <person name="Arkin A.P."/>
            <person name="Dehal P."/>
            <person name="Stolyar S.M."/>
            <person name="Hazen T.C."/>
            <person name="Woyke T.J."/>
        </authorList>
    </citation>
    <scope>NUCLEOTIDE SEQUENCE [LARGE SCALE GENOMIC DNA]</scope>
    <source>
        <strain evidence="1 2">JJ</strain>
    </source>
</reference>
<dbReference type="Proteomes" id="UP000006250">
    <property type="component" value="Unassembled WGS sequence"/>
</dbReference>
<dbReference type="eggNOG" id="ENOG502ZY1X">
    <property type="taxonomic scope" value="Bacteria"/>
</dbReference>
<dbReference type="OrthoDB" id="5471150at2"/>
<keyword evidence="2" id="KW-1185">Reference proteome</keyword>
<sequence length="84" mass="9390">MTKSYLLCKCAGEDRIPLVVFTADNVDEAREAPTWLRRKHPEHPGLRLKPGEFFEIVEKDLCPAEEWDAALARIHADASAAKGS</sequence>
<comment type="caution">
    <text evidence="1">The sequence shown here is derived from an EMBL/GenBank/DDBJ whole genome shotgun (WGS) entry which is preliminary data.</text>
</comment>
<proteinExistence type="predicted"/>
<evidence type="ECO:0000313" key="2">
    <source>
        <dbReference type="Proteomes" id="UP000006250"/>
    </source>
</evidence>
<accession>E1JRX9</accession>
<name>E1JRX9_SOLFR</name>
<dbReference type="EMBL" id="AECZ01000002">
    <property type="protein sequence ID" value="EFL52748.1"/>
    <property type="molecule type" value="Genomic_DNA"/>
</dbReference>
<evidence type="ECO:0000313" key="1">
    <source>
        <dbReference type="EMBL" id="EFL52748.1"/>
    </source>
</evidence>
<dbReference type="AlphaFoldDB" id="E1JRX9"/>